<evidence type="ECO:0000313" key="4">
    <source>
        <dbReference type="Proteomes" id="UP001213681"/>
    </source>
</evidence>
<keyword evidence="1" id="KW-0539">Nucleus</keyword>
<dbReference type="PANTHER" id="PTHR37534">
    <property type="entry name" value="TRANSCRIPTIONAL ACTIVATOR PROTEIN UGA3"/>
    <property type="match status" value="1"/>
</dbReference>
<dbReference type="GO" id="GO:0000976">
    <property type="term" value="F:transcription cis-regulatory region binding"/>
    <property type="evidence" value="ECO:0007669"/>
    <property type="project" value="TreeGrafter"/>
</dbReference>
<dbReference type="GeneID" id="81596315"/>
<dbReference type="Proteomes" id="UP001213681">
    <property type="component" value="Unassembled WGS sequence"/>
</dbReference>
<feature type="compositionally biased region" description="Polar residues" evidence="2">
    <location>
        <begin position="208"/>
        <end position="221"/>
    </location>
</feature>
<feature type="region of interest" description="Disordered" evidence="2">
    <location>
        <begin position="152"/>
        <end position="181"/>
    </location>
</feature>
<evidence type="ECO:0000256" key="2">
    <source>
        <dbReference type="SAM" id="MobiDB-lite"/>
    </source>
</evidence>
<protein>
    <submittedName>
        <fullName evidence="3">Transcription activator AMTR1</fullName>
    </submittedName>
</protein>
<feature type="region of interest" description="Disordered" evidence="2">
    <location>
        <begin position="193"/>
        <end position="221"/>
    </location>
</feature>
<evidence type="ECO:0000256" key="1">
    <source>
        <dbReference type="ARBA" id="ARBA00023242"/>
    </source>
</evidence>
<evidence type="ECO:0000313" key="3">
    <source>
        <dbReference type="EMBL" id="KAJ5461137.1"/>
    </source>
</evidence>
<dbReference type="GO" id="GO:0003700">
    <property type="term" value="F:DNA-binding transcription factor activity"/>
    <property type="evidence" value="ECO:0007669"/>
    <property type="project" value="TreeGrafter"/>
</dbReference>
<keyword evidence="4" id="KW-1185">Reference proteome</keyword>
<name>A0AAD6G7F3_9EURO</name>
<accession>A0AAD6G7F3</accession>
<dbReference type="AlphaFoldDB" id="A0AAD6G7F3"/>
<dbReference type="PANTHER" id="PTHR37534:SF9">
    <property type="entry name" value="ZN(II)2CYS6 TRANSCRIPTION FACTOR (EUROFUNG)"/>
    <property type="match status" value="1"/>
</dbReference>
<dbReference type="RefSeq" id="XP_056770179.1">
    <property type="nucleotide sequence ID" value="XM_056906072.1"/>
</dbReference>
<dbReference type="GO" id="GO:0045944">
    <property type="term" value="P:positive regulation of transcription by RNA polymerase II"/>
    <property type="evidence" value="ECO:0007669"/>
    <property type="project" value="TreeGrafter"/>
</dbReference>
<organism evidence="3 4">
    <name type="scientific">Penicillium daleae</name>
    <dbReference type="NCBI Taxonomy" id="63821"/>
    <lineage>
        <taxon>Eukaryota</taxon>
        <taxon>Fungi</taxon>
        <taxon>Dikarya</taxon>
        <taxon>Ascomycota</taxon>
        <taxon>Pezizomycotina</taxon>
        <taxon>Eurotiomycetes</taxon>
        <taxon>Eurotiomycetidae</taxon>
        <taxon>Eurotiales</taxon>
        <taxon>Aspergillaceae</taxon>
        <taxon>Penicillium</taxon>
    </lineage>
</organism>
<proteinExistence type="predicted"/>
<comment type="caution">
    <text evidence="3">The sequence shown here is derived from an EMBL/GenBank/DDBJ whole genome shotgun (WGS) entry which is preliminary data.</text>
</comment>
<dbReference type="GO" id="GO:0005634">
    <property type="term" value="C:nucleus"/>
    <property type="evidence" value="ECO:0007669"/>
    <property type="project" value="TreeGrafter"/>
</dbReference>
<feature type="compositionally biased region" description="Low complexity" evidence="2">
    <location>
        <begin position="160"/>
        <end position="169"/>
    </location>
</feature>
<reference evidence="3" key="1">
    <citation type="submission" date="2022-12" db="EMBL/GenBank/DDBJ databases">
        <authorList>
            <person name="Petersen C."/>
        </authorList>
    </citation>
    <scope>NUCLEOTIDE SEQUENCE</scope>
    <source>
        <strain evidence="3">IBT 16125</strain>
    </source>
</reference>
<sequence length="764" mass="85170">MSRQRLRPACAPELAGDEQKPVCAQCRKGGRECRPSEGIVFRHQQNASMNNSEQQTPEGRGDLKGFFSYKNTFDKDSVWLDIPKHVIFVDNSDPYAEDLEIAESRAVALAQARNAPWSSGSRASDAESHGLEALSAVASHDRFPYSPMTHSVVSDTVSYPSPNRSRSSAMPPPASPSISISASSNNTNINFLLNPSHSLSPPIDPSMTPDQRSASLPTRPATLSRSLVEQRDGHAETDFEIAFLLRHYTEGPGLWYVAKQTFFPRYQADNGRQDGSVRLRNIFCVLRPSASEVEPLLKYAACAYAAKQLGRVKGVKAKMGGVCSRQAIMEVWSDQDTDFAWLGAKYYEKAIQLLMKELQPDAEAPPPLGPPDAFGQWQANELSDDAENPRKRRRRVSNSRLSRGVHSDEILAATAILSVYEFLDATGPAWSRHLSGVKSLLDVAEVGIMPSDHHSSDGDSPYQYKKSRLSRARKAAFWNFARQDYLAAFINECHTRLNTEDIVLWTQAGLLLDPMGFVQPSNTGEAGYPEGNDVMKEDQICNALVWIMSKLVNHIGSGDSHNVNDTRSVDSGPLGVSQQVVFERWYRLEAELDAWYSGLPDTFKPCARIDPSRIAHYRPAEEAKDLATLQEIWHSIPMCASSMQHYHMARILLLINKPHESTSRRSTITLRLQSYRSIEAEIGFHSREILGIGLARPDGGVRINSLQPLFVAGQCLTDARERRTAIRLLRAIEADLGWATEYRVQQLLKEWGWEESFLRSVAGT</sequence>
<reference evidence="3" key="2">
    <citation type="journal article" date="2023" name="IMA Fungus">
        <title>Comparative genomic study of the Penicillium genus elucidates a diverse pangenome and 15 lateral gene transfer events.</title>
        <authorList>
            <person name="Petersen C."/>
            <person name="Sorensen T."/>
            <person name="Nielsen M.R."/>
            <person name="Sondergaard T.E."/>
            <person name="Sorensen J.L."/>
            <person name="Fitzpatrick D.A."/>
            <person name="Frisvad J.C."/>
            <person name="Nielsen K.L."/>
        </authorList>
    </citation>
    <scope>NUCLEOTIDE SEQUENCE</scope>
    <source>
        <strain evidence="3">IBT 16125</strain>
    </source>
</reference>
<gene>
    <name evidence="3" type="ORF">N7458_002689</name>
</gene>
<dbReference type="EMBL" id="JAPVEA010000002">
    <property type="protein sequence ID" value="KAJ5461137.1"/>
    <property type="molecule type" value="Genomic_DNA"/>
</dbReference>